<dbReference type="Proteomes" id="UP001497623">
    <property type="component" value="Unassembled WGS sequence"/>
</dbReference>
<protein>
    <submittedName>
        <fullName evidence="1">Uncharacterized protein</fullName>
    </submittedName>
</protein>
<evidence type="ECO:0000313" key="1">
    <source>
        <dbReference type="EMBL" id="CAL4177467.1"/>
    </source>
</evidence>
<evidence type="ECO:0000313" key="2">
    <source>
        <dbReference type="Proteomes" id="UP001497623"/>
    </source>
</evidence>
<dbReference type="EMBL" id="CAXKWB010055691">
    <property type="protein sequence ID" value="CAL4177467.1"/>
    <property type="molecule type" value="Genomic_DNA"/>
</dbReference>
<reference evidence="1 2" key="1">
    <citation type="submission" date="2024-05" db="EMBL/GenBank/DDBJ databases">
        <authorList>
            <person name="Wallberg A."/>
        </authorList>
    </citation>
    <scope>NUCLEOTIDE SEQUENCE [LARGE SCALE GENOMIC DNA]</scope>
</reference>
<name>A0AAV2SC46_MEGNR</name>
<comment type="caution">
    <text evidence="1">The sequence shown here is derived from an EMBL/GenBank/DDBJ whole genome shotgun (WGS) entry which is preliminary data.</text>
</comment>
<gene>
    <name evidence="1" type="ORF">MNOR_LOCUS34908</name>
</gene>
<accession>A0AAV2SC46</accession>
<keyword evidence="2" id="KW-1185">Reference proteome</keyword>
<feature type="non-terminal residue" evidence="1">
    <location>
        <position position="1"/>
    </location>
</feature>
<organism evidence="1 2">
    <name type="scientific">Meganyctiphanes norvegica</name>
    <name type="common">Northern krill</name>
    <name type="synonym">Thysanopoda norvegica</name>
    <dbReference type="NCBI Taxonomy" id="48144"/>
    <lineage>
        <taxon>Eukaryota</taxon>
        <taxon>Metazoa</taxon>
        <taxon>Ecdysozoa</taxon>
        <taxon>Arthropoda</taxon>
        <taxon>Crustacea</taxon>
        <taxon>Multicrustacea</taxon>
        <taxon>Malacostraca</taxon>
        <taxon>Eumalacostraca</taxon>
        <taxon>Eucarida</taxon>
        <taxon>Euphausiacea</taxon>
        <taxon>Euphausiidae</taxon>
        <taxon>Meganyctiphanes</taxon>
    </lineage>
</organism>
<feature type="non-terminal residue" evidence="1">
    <location>
        <position position="107"/>
    </location>
</feature>
<proteinExistence type="predicted"/>
<sequence>TTSQQVVLWEVYQAAPHLSQHVQELPGWGASQNTSFWIKHPSLFNRSSGGPVRQFWKPFSREPWHRRTDLSGLTVKCTTLQYPPFIIYKKESKDNIEITGIYGEIWN</sequence>
<dbReference type="AlphaFoldDB" id="A0AAV2SC46"/>